<organism evidence="6 7">
    <name type="scientific">Roseovarius rhodophyticola</name>
    <dbReference type="NCBI Taxonomy" id="3080827"/>
    <lineage>
        <taxon>Bacteria</taxon>
        <taxon>Pseudomonadati</taxon>
        <taxon>Pseudomonadota</taxon>
        <taxon>Alphaproteobacteria</taxon>
        <taxon>Rhodobacterales</taxon>
        <taxon>Roseobacteraceae</taxon>
        <taxon>Roseovarius</taxon>
    </lineage>
</organism>
<dbReference type="Proteomes" id="UP001281305">
    <property type="component" value="Chromosome"/>
</dbReference>
<keyword evidence="3 5" id="KW-1133">Transmembrane helix</keyword>
<feature type="transmembrane region" description="Helical" evidence="5">
    <location>
        <begin position="179"/>
        <end position="198"/>
    </location>
</feature>
<name>A0ABZ2TBG9_9RHOB</name>
<accession>A0ABZ2TBG9</accession>
<feature type="transmembrane region" description="Helical" evidence="5">
    <location>
        <begin position="105"/>
        <end position="135"/>
    </location>
</feature>
<comment type="subcellular location">
    <subcellularLocation>
        <location evidence="1">Membrane</location>
        <topology evidence="1">Multi-pass membrane protein</topology>
    </subcellularLocation>
</comment>
<protein>
    <submittedName>
        <fullName evidence="6">Hemolysin III family protein</fullName>
    </submittedName>
</protein>
<proteinExistence type="predicted"/>
<evidence type="ECO:0000256" key="4">
    <source>
        <dbReference type="ARBA" id="ARBA00023136"/>
    </source>
</evidence>
<feature type="transmembrane region" description="Helical" evidence="5">
    <location>
        <begin position="210"/>
        <end position="230"/>
    </location>
</feature>
<sequence length="233" mass="25193">MSLPCWSRENRLIQTQEARQVSYPDYTRAERIADGIVHVIGVTAALAGVALVFFYGLNHMSYGMTIAMTVYCIALVLMLSASAAYHMAAHTPARPVLRRLDHAAIYIKIAGTLTPLGVLLGDVFAYSILALIWLLALKGAANKLRAAPGEMTTEWVPQVALGWLGLALIIPLSRALPELSLNLIIAGGIIYTSAVVFYCWENLRYANAIWHAFVLIATTCCFVGISGAMAGPV</sequence>
<feature type="transmembrane region" description="Helical" evidence="5">
    <location>
        <begin position="62"/>
        <end position="85"/>
    </location>
</feature>
<feature type="transmembrane region" description="Helical" evidence="5">
    <location>
        <begin position="36"/>
        <end position="56"/>
    </location>
</feature>
<dbReference type="InterPro" id="IPR004254">
    <property type="entry name" value="AdipoR/HlyIII-related"/>
</dbReference>
<keyword evidence="7" id="KW-1185">Reference proteome</keyword>
<keyword evidence="4 5" id="KW-0472">Membrane</keyword>
<evidence type="ECO:0000256" key="5">
    <source>
        <dbReference type="SAM" id="Phobius"/>
    </source>
</evidence>
<dbReference type="PANTHER" id="PTHR20855">
    <property type="entry name" value="ADIPOR/PROGESTIN RECEPTOR-RELATED"/>
    <property type="match status" value="1"/>
</dbReference>
<keyword evidence="2 5" id="KW-0812">Transmembrane</keyword>
<dbReference type="EMBL" id="CP146606">
    <property type="protein sequence ID" value="WYK17052.1"/>
    <property type="molecule type" value="Genomic_DNA"/>
</dbReference>
<dbReference type="RefSeq" id="WP_339106631.1">
    <property type="nucleotide sequence ID" value="NZ_CP146606.1"/>
</dbReference>
<dbReference type="PANTHER" id="PTHR20855:SF3">
    <property type="entry name" value="LD03007P"/>
    <property type="match status" value="1"/>
</dbReference>
<gene>
    <name evidence="6" type="ORF">RZS32_011525</name>
</gene>
<evidence type="ECO:0000256" key="1">
    <source>
        <dbReference type="ARBA" id="ARBA00004141"/>
    </source>
</evidence>
<evidence type="ECO:0000256" key="3">
    <source>
        <dbReference type="ARBA" id="ARBA00022989"/>
    </source>
</evidence>
<evidence type="ECO:0000313" key="7">
    <source>
        <dbReference type="Proteomes" id="UP001281305"/>
    </source>
</evidence>
<reference evidence="6 7" key="1">
    <citation type="submission" date="2024-02" db="EMBL/GenBank/DDBJ databases">
        <title>Roseovarius strain W115 nov., isolated from a marine algae.</title>
        <authorList>
            <person name="Lee M.W."/>
            <person name="Lee J.K."/>
            <person name="Kim J.M."/>
            <person name="Choi D.G."/>
            <person name="Baek J.H."/>
            <person name="Bayburt H."/>
            <person name="Jung J.J."/>
            <person name="Han D.M."/>
            <person name="Jeon C.O."/>
        </authorList>
    </citation>
    <scope>NUCLEOTIDE SEQUENCE [LARGE SCALE GENOMIC DNA]</scope>
    <source>
        <strain evidence="6 7">W115</strain>
    </source>
</reference>
<evidence type="ECO:0000313" key="6">
    <source>
        <dbReference type="EMBL" id="WYK17052.1"/>
    </source>
</evidence>
<dbReference type="Pfam" id="PF03006">
    <property type="entry name" value="HlyIII"/>
    <property type="match status" value="1"/>
</dbReference>
<evidence type="ECO:0000256" key="2">
    <source>
        <dbReference type="ARBA" id="ARBA00022692"/>
    </source>
</evidence>
<feature type="transmembrane region" description="Helical" evidence="5">
    <location>
        <begin position="155"/>
        <end position="172"/>
    </location>
</feature>